<accession>A0A160PQ35</accession>
<feature type="transmembrane region" description="Helical" evidence="1">
    <location>
        <begin position="46"/>
        <end position="65"/>
    </location>
</feature>
<dbReference type="RefSeq" id="WP_096456488.1">
    <property type="nucleotide sequence ID" value="NZ_AP017369.1"/>
</dbReference>
<keyword evidence="1" id="KW-1133">Transmembrane helix</keyword>
<proteinExistence type="predicted"/>
<evidence type="ECO:0000313" key="2">
    <source>
        <dbReference type="EMBL" id="BAU96177.1"/>
    </source>
</evidence>
<keyword evidence="3" id="KW-1185">Reference proteome</keyword>
<keyword evidence="1" id="KW-0812">Transmembrane</keyword>
<reference evidence="2 3" key="1">
    <citation type="submission" date="2016-02" db="EMBL/GenBank/DDBJ databases">
        <title>Corynebacterium glutamicum N24 whole genome sequencing project.</title>
        <authorList>
            <person name="Matsutani M."/>
            <person name="Nangtapong N."/>
            <person name="Yakushi T."/>
            <person name="Matsushita K."/>
        </authorList>
    </citation>
    <scope>NUCLEOTIDE SEQUENCE [LARGE SCALE GENOMIC DNA]</scope>
    <source>
        <strain evidence="2 3">N24</strain>
    </source>
</reference>
<dbReference type="KEGG" id="csur:N24_1915"/>
<evidence type="ECO:0000313" key="3">
    <source>
        <dbReference type="Proteomes" id="UP000218244"/>
    </source>
</evidence>
<protein>
    <submittedName>
        <fullName evidence="2">Uncharacterized protein</fullName>
    </submittedName>
</protein>
<gene>
    <name evidence="2" type="ORF">N24_1915</name>
</gene>
<feature type="transmembrane region" description="Helical" evidence="1">
    <location>
        <begin position="16"/>
        <end position="37"/>
    </location>
</feature>
<sequence>MIFSATAQPVLESTDIFSVLALGVVALICGIPIFLALEKGAELDDLVAALLISVLLGFVTFTFVLPKLVDLGCTLCQL</sequence>
<dbReference type="EMBL" id="AP017369">
    <property type="protein sequence ID" value="BAU96177.1"/>
    <property type="molecule type" value="Genomic_DNA"/>
</dbReference>
<name>A0A160PQ35_9CORY</name>
<organism evidence="2 3">
    <name type="scientific">Corynebacterium suranareeae</name>
    <dbReference type="NCBI Taxonomy" id="2506452"/>
    <lineage>
        <taxon>Bacteria</taxon>
        <taxon>Bacillati</taxon>
        <taxon>Actinomycetota</taxon>
        <taxon>Actinomycetes</taxon>
        <taxon>Mycobacteriales</taxon>
        <taxon>Corynebacteriaceae</taxon>
        <taxon>Corynebacterium</taxon>
    </lineage>
</organism>
<dbReference type="Proteomes" id="UP000218244">
    <property type="component" value="Chromosome"/>
</dbReference>
<keyword evidence="1" id="KW-0472">Membrane</keyword>
<evidence type="ECO:0000256" key="1">
    <source>
        <dbReference type="SAM" id="Phobius"/>
    </source>
</evidence>
<dbReference type="AlphaFoldDB" id="A0A160PQ35"/>